<name>A0A6J7UXB1_9ZZZZ</name>
<proteinExistence type="predicted"/>
<organism evidence="2">
    <name type="scientific">freshwater metagenome</name>
    <dbReference type="NCBI Taxonomy" id="449393"/>
    <lineage>
        <taxon>unclassified sequences</taxon>
        <taxon>metagenomes</taxon>
        <taxon>ecological metagenomes</taxon>
    </lineage>
</organism>
<gene>
    <name evidence="1" type="ORF">UFOPK3046_01975</name>
    <name evidence="2" type="ORF">UFOPK4354_01551</name>
</gene>
<dbReference type="EMBL" id="CAFBQW010000207">
    <property type="protein sequence ID" value="CAB5068577.1"/>
    <property type="molecule type" value="Genomic_DNA"/>
</dbReference>
<reference evidence="2" key="1">
    <citation type="submission" date="2020-05" db="EMBL/GenBank/DDBJ databases">
        <authorList>
            <person name="Chiriac C."/>
            <person name="Salcher M."/>
            <person name="Ghai R."/>
            <person name="Kavagutti S V."/>
        </authorList>
    </citation>
    <scope>NUCLEOTIDE SEQUENCE</scope>
</reference>
<dbReference type="AlphaFoldDB" id="A0A6J7UXB1"/>
<sequence length="160" mass="17086">MACWVALGSGSLAPTAANRCSGLAWTCGSLLEPDSGPRCNSSATTMLPVVIVPVLSRHKVSTRARSSTEANSRRSAFFFDSEITPAMNAMLVNNTNPSGTIATEAATTPDRAMRQSPSLLCISRQNNRMAIGGIANIKTFRILLTPERSSELTRENLRAS</sequence>
<evidence type="ECO:0000313" key="2">
    <source>
        <dbReference type="EMBL" id="CAB5068577.1"/>
    </source>
</evidence>
<accession>A0A6J7UXB1</accession>
<dbReference type="EMBL" id="CAFAAQ010000262">
    <property type="protein sequence ID" value="CAB4825350.1"/>
    <property type="molecule type" value="Genomic_DNA"/>
</dbReference>
<protein>
    <submittedName>
        <fullName evidence="2">Unannotated protein</fullName>
    </submittedName>
</protein>
<evidence type="ECO:0000313" key="1">
    <source>
        <dbReference type="EMBL" id="CAB4825350.1"/>
    </source>
</evidence>